<comment type="caution">
    <text evidence="1">The sequence shown here is derived from an EMBL/GenBank/DDBJ whole genome shotgun (WGS) entry which is preliminary data.</text>
</comment>
<sequence length="256" mass="29836">MTNLVVMKNEQAVTSSLQVAETFEKRHDNVLRDIESLKKDVLNFEEMFYDSTEPDAYGRDRKVIYMNRDGFTLLAMGFNGKKAMQFKLKYIEEFNKMDKHIKQQLDTAHLSPELQIVNGLFKALANQELATKQLETKIEDMKEILSINSNEWRNKVNRILKRIANNMGGAEPYKSARNMSYERFEIKAHCDLNRRLENRKTKMAAKGMSKTAIQKLNKLDCISEDERLIEIYLSVVQQMAIQFGIKTNELERLKVV</sequence>
<dbReference type="InterPro" id="IPR014054">
    <property type="entry name" value="Phage_regulatory_Rha"/>
</dbReference>
<organism evidence="1 2">
    <name type="scientific">Listeria newyorkensis</name>
    <dbReference type="NCBI Taxonomy" id="1497681"/>
    <lineage>
        <taxon>Bacteria</taxon>
        <taxon>Bacillati</taxon>
        <taxon>Bacillota</taxon>
        <taxon>Bacilli</taxon>
        <taxon>Bacillales</taxon>
        <taxon>Listeriaceae</taxon>
        <taxon>Listeria</taxon>
    </lineage>
</organism>
<dbReference type="Pfam" id="PF09669">
    <property type="entry name" value="Phage_pRha"/>
    <property type="match status" value="1"/>
</dbReference>
<dbReference type="EMBL" id="JAARQN010000026">
    <property type="protein sequence ID" value="MBC1459323.1"/>
    <property type="molecule type" value="Genomic_DNA"/>
</dbReference>
<accession>A0A841Z3D3</accession>
<dbReference type="NCBIfam" id="TIGR02681">
    <property type="entry name" value="phage_pRha"/>
    <property type="match status" value="1"/>
</dbReference>
<dbReference type="Proteomes" id="UP000569903">
    <property type="component" value="Unassembled WGS sequence"/>
</dbReference>
<dbReference type="AlphaFoldDB" id="A0A841Z3D3"/>
<name>A0A841Z3D3_9LIST</name>
<evidence type="ECO:0000313" key="1">
    <source>
        <dbReference type="EMBL" id="MBC1459323.1"/>
    </source>
</evidence>
<evidence type="ECO:0000313" key="2">
    <source>
        <dbReference type="Proteomes" id="UP000569903"/>
    </source>
</evidence>
<dbReference type="RefSeq" id="WP_185390427.1">
    <property type="nucleotide sequence ID" value="NZ_JAARQN010000026.1"/>
</dbReference>
<protein>
    <submittedName>
        <fullName evidence="1">Rha family transcriptional regulator</fullName>
    </submittedName>
</protein>
<proteinExistence type="predicted"/>
<reference evidence="1 2" key="1">
    <citation type="submission" date="2020-03" db="EMBL/GenBank/DDBJ databases">
        <title>Soil Listeria distribution.</title>
        <authorList>
            <person name="Liao J."/>
            <person name="Wiedmann M."/>
        </authorList>
    </citation>
    <scope>NUCLEOTIDE SEQUENCE [LARGE SCALE GENOMIC DNA]</scope>
    <source>
        <strain evidence="1 2">FSL L7-1614</strain>
    </source>
</reference>
<gene>
    <name evidence="1" type="ORF">HB850_16420</name>
</gene>